<keyword evidence="3 8" id="KW-0436">Ligase</keyword>
<feature type="binding site" evidence="8">
    <location>
        <position position="299"/>
    </location>
    <ligand>
        <name>L-glutamine</name>
        <dbReference type="ChEBI" id="CHEBI:58359"/>
    </ligand>
</feature>
<dbReference type="InterPro" id="IPR050472">
    <property type="entry name" value="Anth_synth/Amidotransfase"/>
</dbReference>
<dbReference type="Gene3D" id="3.40.50.880">
    <property type="match status" value="1"/>
</dbReference>
<dbReference type="Proteomes" id="UP000027093">
    <property type="component" value="Chromosome"/>
</dbReference>
<comment type="catalytic activity">
    <reaction evidence="7 8">
        <text>hydrogencarbonate + L-glutamine + 2 ATP + H2O = carbamoyl phosphate + L-glutamate + 2 ADP + phosphate + 2 H(+)</text>
        <dbReference type="Rhea" id="RHEA:18633"/>
        <dbReference type="ChEBI" id="CHEBI:15377"/>
        <dbReference type="ChEBI" id="CHEBI:15378"/>
        <dbReference type="ChEBI" id="CHEBI:17544"/>
        <dbReference type="ChEBI" id="CHEBI:29985"/>
        <dbReference type="ChEBI" id="CHEBI:30616"/>
        <dbReference type="ChEBI" id="CHEBI:43474"/>
        <dbReference type="ChEBI" id="CHEBI:58228"/>
        <dbReference type="ChEBI" id="CHEBI:58359"/>
        <dbReference type="ChEBI" id="CHEBI:456216"/>
        <dbReference type="EC" id="6.3.5.5"/>
    </reaction>
</comment>
<dbReference type="EMBL" id="CP007536">
    <property type="protein sequence ID" value="AIC15083.1"/>
    <property type="molecule type" value="Genomic_DNA"/>
</dbReference>
<dbReference type="InterPro" id="IPR035686">
    <property type="entry name" value="CPSase_GATase1"/>
</dbReference>
<keyword evidence="4 8" id="KW-0547">Nucleotide-binding</keyword>
<evidence type="ECO:0000256" key="3">
    <source>
        <dbReference type="ARBA" id="ARBA00022598"/>
    </source>
</evidence>
<evidence type="ECO:0000256" key="8">
    <source>
        <dbReference type="HAMAP-Rule" id="MF_01209"/>
    </source>
</evidence>
<dbReference type="PANTHER" id="PTHR43418:SF7">
    <property type="entry name" value="CARBAMOYL-PHOSPHATE SYNTHASE SMALL CHAIN"/>
    <property type="match status" value="1"/>
</dbReference>
<dbReference type="Pfam" id="PF00988">
    <property type="entry name" value="CPSase_sm_chain"/>
    <property type="match status" value="1"/>
</dbReference>
<dbReference type="GO" id="GO:0004088">
    <property type="term" value="F:carbamoyl-phosphate synthase (glutamine-hydrolyzing) activity"/>
    <property type="evidence" value="ECO:0007669"/>
    <property type="project" value="UniProtKB-UniRule"/>
</dbReference>
<feature type="region of interest" description="CPSase" evidence="8">
    <location>
        <begin position="1"/>
        <end position="177"/>
    </location>
</feature>
<feature type="compositionally biased region" description="Basic residues" evidence="9">
    <location>
        <begin position="386"/>
        <end position="408"/>
    </location>
</feature>
<dbReference type="KEGG" id="nvn:NVIE_008620"/>
<name>A0A060HHP4_9ARCH</name>
<dbReference type="InterPro" id="IPR029062">
    <property type="entry name" value="Class_I_gatase-like"/>
</dbReference>
<comment type="subunit">
    <text evidence="8">Composed of two chains; the small (or glutamine) chain promotes the hydrolysis of glutamine to ammonia, which is used by the large (or ammonia) chain to synthesize carbamoyl phosphate. Tetramer of heterodimers (alpha,beta)4.</text>
</comment>
<feature type="compositionally biased region" description="Basic and acidic residues" evidence="9">
    <location>
        <begin position="371"/>
        <end position="385"/>
    </location>
</feature>
<dbReference type="GO" id="GO:0004359">
    <property type="term" value="F:glutaminase activity"/>
    <property type="evidence" value="ECO:0007669"/>
    <property type="project" value="RHEA"/>
</dbReference>
<dbReference type="AlphaFoldDB" id="A0A060HHP4"/>
<accession>A0A060HHP4</accession>
<dbReference type="HAMAP" id="MF_01209">
    <property type="entry name" value="CPSase_S_chain"/>
    <property type="match status" value="1"/>
</dbReference>
<evidence type="ECO:0000259" key="10">
    <source>
        <dbReference type="SMART" id="SM01097"/>
    </source>
</evidence>
<dbReference type="PRINTS" id="PR00097">
    <property type="entry name" value="ANTSNTHASEII"/>
</dbReference>
<sequence length="408" mass="45067">MLEDGTVFAGIGFGYPSEIAGEVVFNTGMVGYTETLTDPSYRGQILCMTYPLVGNYGVPSFDVKDEYGLPKFFESDRIQAKALLIHDLSDVASHWSCVKTLDQWLYEQKIPGIYGIDTRELTKKLRVHGVMMGAIAVSDKGPVDDSRMRKLVSGAKYEGLNFMPEVSTPRPQEYGDKDKPCVVLLDTGTKYSIIRNIIRTGYRVVRMPWDAPYEQIMSYNPKGVVISNGPGDPKVCTSTIKTATKLIKTSTPTLGICLGNQILALAGGADTYKLKFGHRGQNKPCVDLRNMQSYVTSQNHGYGIDPESLDGTGFKVWFANADDDTVEGIEHASKPVIAVQFHPEASPGPYDCMFVFDRFKQIIDAGGRITDGVKPREKKEKEKPGKKAVKKKAAAARKKKEGRKVAKR</sequence>
<dbReference type="GO" id="GO:0044205">
    <property type="term" value="P:'de novo' UMP biosynthetic process"/>
    <property type="evidence" value="ECO:0007669"/>
    <property type="project" value="UniProtKB-UniRule"/>
</dbReference>
<comment type="pathway">
    <text evidence="8">Pyrimidine metabolism; UMP biosynthesis via de novo pathway; (S)-dihydroorotate from bicarbonate: step 1/3.</text>
</comment>
<keyword evidence="12" id="KW-1185">Reference proteome</keyword>
<evidence type="ECO:0000256" key="5">
    <source>
        <dbReference type="ARBA" id="ARBA00022840"/>
    </source>
</evidence>
<dbReference type="GO" id="GO:0006207">
    <property type="term" value="P:'de novo' pyrimidine nucleobase biosynthetic process"/>
    <property type="evidence" value="ECO:0007669"/>
    <property type="project" value="InterPro"/>
</dbReference>
<dbReference type="EC" id="6.3.5.5" evidence="8"/>
<feature type="active site" evidence="8">
    <location>
        <position position="342"/>
    </location>
</feature>
<feature type="binding site" evidence="8">
    <location>
        <position position="301"/>
    </location>
    <ligand>
        <name>L-glutamine</name>
        <dbReference type="ChEBI" id="CHEBI:58359"/>
    </ligand>
</feature>
<keyword evidence="8" id="KW-0028">Amino-acid biosynthesis</keyword>
<dbReference type="UniPathway" id="UPA00070">
    <property type="reaction ID" value="UER00115"/>
</dbReference>
<evidence type="ECO:0000256" key="6">
    <source>
        <dbReference type="ARBA" id="ARBA00022962"/>
    </source>
</evidence>
<dbReference type="RefSeq" id="WP_075054168.1">
    <property type="nucleotide sequence ID" value="NZ_CP007536.1"/>
</dbReference>
<dbReference type="STRING" id="926571.NVIE_008620"/>
<dbReference type="GO" id="GO:0005524">
    <property type="term" value="F:ATP binding"/>
    <property type="evidence" value="ECO:0007669"/>
    <property type="project" value="UniProtKB-UniRule"/>
</dbReference>
<dbReference type="NCBIfam" id="TIGR01368">
    <property type="entry name" value="CPSaseIIsmall"/>
    <property type="match status" value="1"/>
</dbReference>
<keyword evidence="5 8" id="KW-0067">ATP-binding</keyword>
<feature type="region of interest" description="Disordered" evidence="9">
    <location>
        <begin position="370"/>
        <end position="408"/>
    </location>
</feature>
<dbReference type="CDD" id="cd01744">
    <property type="entry name" value="GATase1_CPSase"/>
    <property type="match status" value="1"/>
</dbReference>
<comment type="function">
    <text evidence="8">Small subunit of the glutamine-dependent carbamoyl phosphate synthetase (CPSase). CPSase catalyzes the formation of carbamoyl phosphate from the ammonia moiety of glutamine, carbonate, and phosphate donated by ATP, constituting the first step of 2 biosynthetic pathways, one leading to arginine and/or urea and the other to pyrimidine nucleotides. The small subunit (glutamine amidotransferase) binds and cleaves glutamine to supply the large subunit with the substrate ammonia.</text>
</comment>
<dbReference type="SMART" id="SM01097">
    <property type="entry name" value="CPSase_sm_chain"/>
    <property type="match status" value="1"/>
</dbReference>
<organism evidence="11 12">
    <name type="scientific">Nitrososphaera viennensis EN76</name>
    <dbReference type="NCBI Taxonomy" id="926571"/>
    <lineage>
        <taxon>Archaea</taxon>
        <taxon>Nitrososphaerota</taxon>
        <taxon>Nitrososphaeria</taxon>
        <taxon>Nitrososphaerales</taxon>
        <taxon>Nitrososphaeraceae</taxon>
        <taxon>Nitrososphaera</taxon>
    </lineage>
</organism>
<feature type="binding site" evidence="8">
    <location>
        <position position="229"/>
    </location>
    <ligand>
        <name>L-glutamine</name>
        <dbReference type="ChEBI" id="CHEBI:58359"/>
    </ligand>
</feature>
<dbReference type="OrthoDB" id="7675at2157"/>
<comment type="catalytic activity">
    <reaction evidence="8">
        <text>L-glutamine + H2O = L-glutamate + NH4(+)</text>
        <dbReference type="Rhea" id="RHEA:15889"/>
        <dbReference type="ChEBI" id="CHEBI:15377"/>
        <dbReference type="ChEBI" id="CHEBI:28938"/>
        <dbReference type="ChEBI" id="CHEBI:29985"/>
        <dbReference type="ChEBI" id="CHEBI:58359"/>
    </reaction>
</comment>
<protein>
    <recommendedName>
        <fullName evidence="8">Carbamoyl phosphate synthase small chain</fullName>
        <ecNumber evidence="8">6.3.5.5</ecNumber>
    </recommendedName>
    <alternativeName>
        <fullName evidence="8">Carbamoyl phosphate synthetase glutamine chain</fullName>
    </alternativeName>
</protein>
<comment type="pathway">
    <text evidence="1 8">Amino-acid biosynthesis; L-arginine biosynthesis; carbamoyl phosphate from bicarbonate: step 1/1.</text>
</comment>
<dbReference type="InterPro" id="IPR036480">
    <property type="entry name" value="CarbP_synth_ssu_N_sf"/>
</dbReference>
<keyword evidence="8" id="KW-0665">Pyrimidine biosynthesis</keyword>
<dbReference type="GO" id="GO:0006526">
    <property type="term" value="P:L-arginine biosynthetic process"/>
    <property type="evidence" value="ECO:0007669"/>
    <property type="project" value="UniProtKB-UniRule"/>
</dbReference>
<dbReference type="SUPFAM" id="SSF52317">
    <property type="entry name" value="Class I glutamine amidotransferase-like"/>
    <property type="match status" value="1"/>
</dbReference>
<dbReference type="PRINTS" id="PR00099">
    <property type="entry name" value="CPSGATASE"/>
</dbReference>
<evidence type="ECO:0000256" key="7">
    <source>
        <dbReference type="ARBA" id="ARBA00048816"/>
    </source>
</evidence>
<gene>
    <name evidence="8 11" type="primary">carA</name>
    <name evidence="11" type="ORF">NVIE_008620</name>
</gene>
<evidence type="ECO:0000313" key="12">
    <source>
        <dbReference type="Proteomes" id="UP000027093"/>
    </source>
</evidence>
<dbReference type="InterPro" id="IPR006274">
    <property type="entry name" value="CarbamoylP_synth_ssu"/>
</dbReference>
<evidence type="ECO:0000256" key="9">
    <source>
        <dbReference type="SAM" id="MobiDB-lite"/>
    </source>
</evidence>
<dbReference type="PROSITE" id="PS51273">
    <property type="entry name" value="GATASE_TYPE_1"/>
    <property type="match status" value="1"/>
</dbReference>
<feature type="binding site" evidence="8">
    <location>
        <position position="302"/>
    </location>
    <ligand>
        <name>L-glutamine</name>
        <dbReference type="ChEBI" id="CHEBI:58359"/>
    </ligand>
</feature>
<feature type="binding site" evidence="8">
    <location>
        <position position="258"/>
    </location>
    <ligand>
        <name>L-glutamine</name>
        <dbReference type="ChEBI" id="CHEBI:58359"/>
    </ligand>
</feature>
<dbReference type="NCBIfam" id="NF009475">
    <property type="entry name" value="PRK12838.1"/>
    <property type="match status" value="1"/>
</dbReference>
<feature type="domain" description="Carbamoyl-phosphate synthase small subunit N-terminal" evidence="10">
    <location>
        <begin position="1"/>
        <end position="136"/>
    </location>
</feature>
<keyword evidence="8" id="KW-0055">Arginine biosynthesis</keyword>
<keyword evidence="6 8" id="KW-0315">Glutamine amidotransferase</keyword>
<evidence type="ECO:0000256" key="2">
    <source>
        <dbReference type="ARBA" id="ARBA00007800"/>
    </source>
</evidence>
<reference evidence="11 12" key="1">
    <citation type="journal article" date="2014" name="Int. J. Syst. Evol. Microbiol.">
        <title>Nitrososphaera viennensis gen. nov., sp. nov., an aerobic and mesophilic, ammonia-oxidizing archaeon from soil and a member of the archaeal phylum Thaumarchaeota.</title>
        <authorList>
            <person name="Stieglmeier M."/>
            <person name="Klingl A."/>
            <person name="Alves R.J."/>
            <person name="Rittmann S.K."/>
            <person name="Melcher M."/>
            <person name="Leisch N."/>
            <person name="Schleper C."/>
        </authorList>
    </citation>
    <scope>NUCLEOTIDE SEQUENCE [LARGE SCALE GENOMIC DNA]</scope>
    <source>
        <strain evidence="11">EN76</strain>
    </source>
</reference>
<evidence type="ECO:0000313" key="11">
    <source>
        <dbReference type="EMBL" id="AIC15083.1"/>
    </source>
</evidence>
<comment type="similarity">
    <text evidence="2 8">Belongs to the CarA family.</text>
</comment>
<feature type="binding site" evidence="8">
    <location>
        <position position="261"/>
    </location>
    <ligand>
        <name>L-glutamine</name>
        <dbReference type="ChEBI" id="CHEBI:58359"/>
    </ligand>
</feature>
<dbReference type="Gene3D" id="3.50.30.20">
    <property type="entry name" value="Carbamoyl-phosphate synthase small subunit, N-terminal domain"/>
    <property type="match status" value="1"/>
</dbReference>
<feature type="binding site" evidence="8">
    <location>
        <position position="231"/>
    </location>
    <ligand>
        <name>L-glutamine</name>
        <dbReference type="ChEBI" id="CHEBI:58359"/>
    </ligand>
</feature>
<dbReference type="HOGENOM" id="CLU_035901_1_1_2"/>
<dbReference type="InterPro" id="IPR002474">
    <property type="entry name" value="CarbamoylP_synth_ssu_N"/>
</dbReference>
<dbReference type="GeneID" id="74946127"/>
<feature type="active site" description="Nucleophile" evidence="8">
    <location>
        <position position="257"/>
    </location>
</feature>
<dbReference type="PRINTS" id="PR00096">
    <property type="entry name" value="GATASE"/>
</dbReference>
<dbReference type="UniPathway" id="UPA00068">
    <property type="reaction ID" value="UER00171"/>
</dbReference>
<dbReference type="PANTHER" id="PTHR43418">
    <property type="entry name" value="MULTIFUNCTIONAL TRYPTOPHAN BIOSYNTHESIS PROTEIN-RELATED"/>
    <property type="match status" value="1"/>
</dbReference>
<evidence type="ECO:0000256" key="1">
    <source>
        <dbReference type="ARBA" id="ARBA00005077"/>
    </source>
</evidence>
<dbReference type="InterPro" id="IPR017926">
    <property type="entry name" value="GATASE"/>
</dbReference>
<dbReference type="FunFam" id="3.50.30.20:FF:000002">
    <property type="entry name" value="Carbamoyl-phosphate synthase 1, mitochondrial"/>
    <property type="match status" value="1"/>
</dbReference>
<feature type="binding site" evidence="8">
    <location>
        <position position="40"/>
    </location>
    <ligand>
        <name>L-glutamine</name>
        <dbReference type="ChEBI" id="CHEBI:58359"/>
    </ligand>
</feature>
<dbReference type="Pfam" id="PF00117">
    <property type="entry name" value="GATase"/>
    <property type="match status" value="1"/>
</dbReference>
<proteinExistence type="inferred from homology"/>
<feature type="active site" evidence="8">
    <location>
        <position position="344"/>
    </location>
</feature>
<evidence type="ECO:0000256" key="4">
    <source>
        <dbReference type="ARBA" id="ARBA00022741"/>
    </source>
</evidence>
<dbReference type="SUPFAM" id="SSF52021">
    <property type="entry name" value="Carbamoyl phosphate synthetase, small subunit N-terminal domain"/>
    <property type="match status" value="1"/>
</dbReference>
<dbReference type="GO" id="GO:0006541">
    <property type="term" value="P:glutamine metabolic process"/>
    <property type="evidence" value="ECO:0007669"/>
    <property type="project" value="InterPro"/>
</dbReference>